<gene>
    <name evidence="11" type="primary">SLX1</name>
    <name evidence="11" type="ORF">OHC33_005472</name>
</gene>
<comment type="caution">
    <text evidence="8">Lacks conserved residue(s) required for the propagation of feature annotation.</text>
</comment>
<name>A0AAN8EKJ0_9EURO</name>
<keyword evidence="3 8" id="KW-0227">DNA damage</keyword>
<dbReference type="Pfam" id="PF21202">
    <property type="entry name" value="SLX1_C"/>
    <property type="match status" value="1"/>
</dbReference>
<evidence type="ECO:0000256" key="8">
    <source>
        <dbReference type="HAMAP-Rule" id="MF_03100"/>
    </source>
</evidence>
<comment type="cofactor">
    <cofactor evidence="8">
        <name>a divalent metal cation</name>
        <dbReference type="ChEBI" id="CHEBI:60240"/>
    </cofactor>
</comment>
<dbReference type="InterPro" id="IPR000305">
    <property type="entry name" value="GIY-YIG_endonuc"/>
</dbReference>
<keyword evidence="4 8" id="KW-0378">Hydrolase</keyword>
<keyword evidence="1 8" id="KW-0540">Nuclease</keyword>
<reference evidence="11 12" key="1">
    <citation type="submission" date="2022-12" db="EMBL/GenBank/DDBJ databases">
        <title>Genomic features and morphological characterization of a novel Knufia sp. strain isolated from spacecraft assembly facility.</title>
        <authorList>
            <person name="Teixeira M."/>
            <person name="Chander A.M."/>
            <person name="Stajich J.E."/>
            <person name="Venkateswaran K."/>
        </authorList>
    </citation>
    <scope>NUCLEOTIDE SEQUENCE [LARGE SCALE GENOMIC DNA]</scope>
    <source>
        <strain evidence="11 12">FJI-L2-BK-P2</strain>
    </source>
</reference>
<feature type="region of interest" description="Disordered" evidence="9">
    <location>
        <begin position="338"/>
        <end position="405"/>
    </location>
</feature>
<dbReference type="GO" id="GO:0017108">
    <property type="term" value="F:5'-flap endonuclease activity"/>
    <property type="evidence" value="ECO:0007669"/>
    <property type="project" value="InterPro"/>
</dbReference>
<proteinExistence type="inferred from homology"/>
<feature type="compositionally biased region" description="Acidic residues" evidence="9">
    <location>
        <begin position="338"/>
        <end position="367"/>
    </location>
</feature>
<dbReference type="PANTHER" id="PTHR20208">
    <property type="entry name" value="STRUCTURE-SPECIFIC ENDONUCLEASE SUBUNIT SLX1"/>
    <property type="match status" value="1"/>
</dbReference>
<dbReference type="Gene3D" id="3.30.40.10">
    <property type="entry name" value="Zinc/RING finger domain, C3HC4 (zinc finger)"/>
    <property type="match status" value="1"/>
</dbReference>
<keyword evidence="7 8" id="KW-0539">Nucleus</keyword>
<keyword evidence="2 8" id="KW-0255">Endonuclease</keyword>
<evidence type="ECO:0000256" key="5">
    <source>
        <dbReference type="ARBA" id="ARBA00023172"/>
    </source>
</evidence>
<comment type="similarity">
    <text evidence="8">Belongs to the SLX1 family.</text>
</comment>
<dbReference type="InterPro" id="IPR050381">
    <property type="entry name" value="SLX1_endonuclease"/>
</dbReference>
<evidence type="ECO:0000256" key="2">
    <source>
        <dbReference type="ARBA" id="ARBA00022759"/>
    </source>
</evidence>
<keyword evidence="5 8" id="KW-0233">DNA recombination</keyword>
<dbReference type="GO" id="GO:0000724">
    <property type="term" value="P:double-strand break repair via homologous recombination"/>
    <property type="evidence" value="ECO:0007669"/>
    <property type="project" value="TreeGrafter"/>
</dbReference>
<dbReference type="GO" id="GO:0033557">
    <property type="term" value="C:Slx1-Slx4 complex"/>
    <property type="evidence" value="ECO:0007669"/>
    <property type="project" value="UniProtKB-UniRule"/>
</dbReference>
<keyword evidence="6 8" id="KW-0234">DNA repair</keyword>
<dbReference type="PROSITE" id="PS50164">
    <property type="entry name" value="GIY_YIG"/>
    <property type="match status" value="1"/>
</dbReference>
<dbReference type="InterPro" id="IPR048749">
    <property type="entry name" value="SLX1_C"/>
</dbReference>
<evidence type="ECO:0000256" key="1">
    <source>
        <dbReference type="ARBA" id="ARBA00022722"/>
    </source>
</evidence>
<dbReference type="Gene3D" id="3.40.1440.10">
    <property type="entry name" value="GIY-YIG endonuclease"/>
    <property type="match status" value="1"/>
</dbReference>
<dbReference type="InterPro" id="IPR013083">
    <property type="entry name" value="Znf_RING/FYVE/PHD"/>
</dbReference>
<evidence type="ECO:0000313" key="12">
    <source>
        <dbReference type="Proteomes" id="UP001316803"/>
    </source>
</evidence>
<evidence type="ECO:0000256" key="9">
    <source>
        <dbReference type="SAM" id="MobiDB-lite"/>
    </source>
</evidence>
<evidence type="ECO:0000256" key="4">
    <source>
        <dbReference type="ARBA" id="ARBA00022801"/>
    </source>
</evidence>
<sequence>METRLKPVPAFYCCYLLRSTIRHSSLYIGSSPHPARRLAQHNGKVKGGAVRTSRNSLRPWEMVCVVAGFPSNIAALQFEWAWHNAHLTKHISAEDRLSVPTTRTKTNRRTGKSRSRLGRPRKSLLDHLSNLHLLLQASYFSKWPLELRFWNENVHKSWLAWDDRVDEQIRPQIKVLLDLPQDRGEEEEPSSAQRPAKRRKVDLISKGGVEGVDPTYARFQLVLQKAKDLTDGDDSIPLCDICGKDVDVNNHLFNVCLGRDCHSSTHLSCLSARFLDEEKSELMLPTKGTCPSCRTTLQWSDLMRVLSLRTRDQKQVQKLLKKRNKGAAAVAAEILEDSDDSDIAEEYEDAASDDPEEAGSESGDDASVDSILSFWSERGAAAKSAPSASQPQRLEMVIEDSEDDR</sequence>
<feature type="region of interest" description="Disordered" evidence="9">
    <location>
        <begin position="180"/>
        <end position="199"/>
    </location>
</feature>
<dbReference type="AlphaFoldDB" id="A0AAN8EKJ0"/>
<keyword evidence="12" id="KW-1185">Reference proteome</keyword>
<dbReference type="Pfam" id="PF01541">
    <property type="entry name" value="GIY-YIG"/>
    <property type="match status" value="1"/>
</dbReference>
<dbReference type="CDD" id="cd10455">
    <property type="entry name" value="GIY-YIG_SLX1"/>
    <property type="match status" value="1"/>
</dbReference>
<comment type="function">
    <text evidence="8">Catalytic subunit of the SLX1-SLX4 structure-specific endonuclease that resolves DNA secondary structures generated during DNA repair and recombination. Has endonuclease activity towards branched DNA substrates, introducing single-strand cuts in duplex DNA close to junctions with ss-DNA.</text>
</comment>
<dbReference type="InterPro" id="IPR027520">
    <property type="entry name" value="Slx1"/>
</dbReference>
<feature type="domain" description="GIY-YIG" evidence="10">
    <location>
        <begin position="10"/>
        <end position="92"/>
    </location>
</feature>
<dbReference type="GO" id="GO:0008821">
    <property type="term" value="F:crossover junction DNA endonuclease activity"/>
    <property type="evidence" value="ECO:0007669"/>
    <property type="project" value="TreeGrafter"/>
</dbReference>
<evidence type="ECO:0000256" key="6">
    <source>
        <dbReference type="ARBA" id="ARBA00023204"/>
    </source>
</evidence>
<dbReference type="FunFam" id="3.40.1440.10:FF:000006">
    <property type="entry name" value="Structure-specific endonuclease subunit SLX1"/>
    <property type="match status" value="1"/>
</dbReference>
<comment type="subunit">
    <text evidence="8">Forms a heterodimer with SLX4.</text>
</comment>
<comment type="caution">
    <text evidence="11">The sequence shown here is derived from an EMBL/GenBank/DDBJ whole genome shotgun (WGS) entry which is preliminary data.</text>
</comment>
<dbReference type="HAMAP" id="MF_03100">
    <property type="entry name" value="Endonuc_su_Slx1"/>
    <property type="match status" value="1"/>
</dbReference>
<evidence type="ECO:0000256" key="7">
    <source>
        <dbReference type="ARBA" id="ARBA00023242"/>
    </source>
</evidence>
<dbReference type="EMBL" id="JAKLMC020000011">
    <property type="protein sequence ID" value="KAK5953528.1"/>
    <property type="molecule type" value="Genomic_DNA"/>
</dbReference>
<dbReference type="PANTHER" id="PTHR20208:SF10">
    <property type="entry name" value="STRUCTURE-SPECIFIC ENDONUCLEASE SUBUNIT SLX1"/>
    <property type="match status" value="1"/>
</dbReference>
<feature type="compositionally biased region" description="Low complexity" evidence="9">
    <location>
        <begin position="381"/>
        <end position="392"/>
    </location>
</feature>
<organism evidence="11 12">
    <name type="scientific">Knufia fluminis</name>
    <dbReference type="NCBI Taxonomy" id="191047"/>
    <lineage>
        <taxon>Eukaryota</taxon>
        <taxon>Fungi</taxon>
        <taxon>Dikarya</taxon>
        <taxon>Ascomycota</taxon>
        <taxon>Pezizomycotina</taxon>
        <taxon>Eurotiomycetes</taxon>
        <taxon>Chaetothyriomycetidae</taxon>
        <taxon>Chaetothyriales</taxon>
        <taxon>Trichomeriaceae</taxon>
        <taxon>Knufia</taxon>
    </lineage>
</organism>
<evidence type="ECO:0000256" key="3">
    <source>
        <dbReference type="ARBA" id="ARBA00022763"/>
    </source>
</evidence>
<protein>
    <submittedName>
        <fullName evidence="11">Slx4p interacting protein</fullName>
    </submittedName>
</protein>
<comment type="subcellular location">
    <subcellularLocation>
        <location evidence="8">Nucleus</location>
    </subcellularLocation>
</comment>
<evidence type="ECO:0000259" key="10">
    <source>
        <dbReference type="PROSITE" id="PS50164"/>
    </source>
</evidence>
<evidence type="ECO:0000313" key="11">
    <source>
        <dbReference type="EMBL" id="KAK5953528.1"/>
    </source>
</evidence>
<dbReference type="InterPro" id="IPR035901">
    <property type="entry name" value="GIY-YIG_endonuc_sf"/>
</dbReference>
<accession>A0AAN8EKJ0</accession>
<dbReference type="Proteomes" id="UP001316803">
    <property type="component" value="Unassembled WGS sequence"/>
</dbReference>